<feature type="compositionally biased region" description="Polar residues" evidence="11">
    <location>
        <begin position="610"/>
        <end position="624"/>
    </location>
</feature>
<evidence type="ECO:0000256" key="8">
    <source>
        <dbReference type="ARBA" id="ARBA00048679"/>
    </source>
</evidence>
<keyword evidence="4 9" id="KW-0547">Nucleotide-binding</keyword>
<feature type="region of interest" description="Disordered" evidence="11">
    <location>
        <begin position="492"/>
        <end position="524"/>
    </location>
</feature>
<comment type="catalytic activity">
    <reaction evidence="7">
        <text>L-threonyl-[protein] + ATP = O-phospho-L-threonyl-[protein] + ADP + H(+)</text>
        <dbReference type="Rhea" id="RHEA:46608"/>
        <dbReference type="Rhea" id="RHEA-COMP:11060"/>
        <dbReference type="Rhea" id="RHEA-COMP:11605"/>
        <dbReference type="ChEBI" id="CHEBI:15378"/>
        <dbReference type="ChEBI" id="CHEBI:30013"/>
        <dbReference type="ChEBI" id="CHEBI:30616"/>
        <dbReference type="ChEBI" id="CHEBI:61977"/>
        <dbReference type="ChEBI" id="CHEBI:456216"/>
        <dbReference type="EC" id="2.7.11.1"/>
    </reaction>
</comment>
<evidence type="ECO:0000256" key="9">
    <source>
        <dbReference type="PROSITE-ProRule" id="PRU10141"/>
    </source>
</evidence>
<dbReference type="EMBL" id="JANAWD010000499">
    <property type="protein sequence ID" value="KAJ3478592.1"/>
    <property type="molecule type" value="Genomic_DNA"/>
</dbReference>
<proteinExistence type="predicted"/>
<feature type="compositionally biased region" description="Low complexity" evidence="11">
    <location>
        <begin position="647"/>
        <end position="687"/>
    </location>
</feature>
<protein>
    <recommendedName>
        <fullName evidence="1">non-specific serine/threonine protein kinase</fullName>
        <ecNumber evidence="1">2.7.11.1</ecNumber>
    </recommendedName>
</protein>
<dbReference type="Gene3D" id="1.10.510.10">
    <property type="entry name" value="Transferase(Phosphotransferase) domain 1"/>
    <property type="match status" value="1"/>
</dbReference>
<feature type="coiled-coil region" evidence="10">
    <location>
        <begin position="344"/>
        <end position="371"/>
    </location>
</feature>
<keyword evidence="5" id="KW-0418">Kinase</keyword>
<accession>A0AAD5UWR1</accession>
<dbReference type="PANTHER" id="PTHR44899">
    <property type="entry name" value="CAMK FAMILY PROTEIN KINASE"/>
    <property type="match status" value="1"/>
</dbReference>
<feature type="compositionally biased region" description="Polar residues" evidence="11">
    <location>
        <begin position="761"/>
        <end position="779"/>
    </location>
</feature>
<evidence type="ECO:0000256" key="11">
    <source>
        <dbReference type="SAM" id="MobiDB-lite"/>
    </source>
</evidence>
<dbReference type="Gene3D" id="3.30.200.20">
    <property type="entry name" value="Phosphorylase Kinase, domain 1"/>
    <property type="match status" value="2"/>
</dbReference>
<dbReference type="PROSITE" id="PS50011">
    <property type="entry name" value="PROTEIN_KINASE_DOM"/>
    <property type="match status" value="1"/>
</dbReference>
<evidence type="ECO:0000256" key="6">
    <source>
        <dbReference type="ARBA" id="ARBA00022840"/>
    </source>
</evidence>
<feature type="domain" description="Protein kinase" evidence="12">
    <location>
        <begin position="8"/>
        <end position="289"/>
    </location>
</feature>
<dbReference type="Proteomes" id="UP001212997">
    <property type="component" value="Unassembled WGS sequence"/>
</dbReference>
<keyword evidence="2" id="KW-0723">Serine/threonine-protein kinase</keyword>
<dbReference type="InterPro" id="IPR008271">
    <property type="entry name" value="Ser/Thr_kinase_AS"/>
</dbReference>
<evidence type="ECO:0000256" key="10">
    <source>
        <dbReference type="SAM" id="Coils"/>
    </source>
</evidence>
<dbReference type="InterPro" id="IPR051131">
    <property type="entry name" value="NEK_Ser/Thr_kinase_NIMA"/>
</dbReference>
<evidence type="ECO:0000256" key="2">
    <source>
        <dbReference type="ARBA" id="ARBA00022527"/>
    </source>
</evidence>
<dbReference type="InterPro" id="IPR017441">
    <property type="entry name" value="Protein_kinase_ATP_BS"/>
</dbReference>
<dbReference type="PANTHER" id="PTHR44899:SF3">
    <property type="entry name" value="SERINE_THREONINE-PROTEIN KINASE NEK1"/>
    <property type="match status" value="1"/>
</dbReference>
<dbReference type="AlphaFoldDB" id="A0AAD5UWR1"/>
<dbReference type="InterPro" id="IPR000719">
    <property type="entry name" value="Prot_kinase_dom"/>
</dbReference>
<evidence type="ECO:0000256" key="4">
    <source>
        <dbReference type="ARBA" id="ARBA00022741"/>
    </source>
</evidence>
<dbReference type="PROSITE" id="PS00107">
    <property type="entry name" value="PROTEIN_KINASE_ATP"/>
    <property type="match status" value="1"/>
</dbReference>
<reference evidence="13" key="1">
    <citation type="submission" date="2022-07" db="EMBL/GenBank/DDBJ databases">
        <title>Genome Sequence of Physisporinus lineatus.</title>
        <authorList>
            <person name="Buettner E."/>
        </authorList>
    </citation>
    <scope>NUCLEOTIDE SEQUENCE</scope>
    <source>
        <strain evidence="13">VT162</strain>
    </source>
</reference>
<comment type="caution">
    <text evidence="13">The sequence shown here is derived from an EMBL/GenBank/DDBJ whole genome shotgun (WGS) entry which is preliminary data.</text>
</comment>
<keyword evidence="6 9" id="KW-0067">ATP-binding</keyword>
<evidence type="ECO:0000259" key="12">
    <source>
        <dbReference type="PROSITE" id="PS50011"/>
    </source>
</evidence>
<comment type="catalytic activity">
    <reaction evidence="8">
        <text>L-seryl-[protein] + ATP = O-phospho-L-seryl-[protein] + ADP + H(+)</text>
        <dbReference type="Rhea" id="RHEA:17989"/>
        <dbReference type="Rhea" id="RHEA-COMP:9863"/>
        <dbReference type="Rhea" id="RHEA-COMP:11604"/>
        <dbReference type="ChEBI" id="CHEBI:15378"/>
        <dbReference type="ChEBI" id="CHEBI:29999"/>
        <dbReference type="ChEBI" id="CHEBI:30616"/>
        <dbReference type="ChEBI" id="CHEBI:83421"/>
        <dbReference type="ChEBI" id="CHEBI:456216"/>
        <dbReference type="EC" id="2.7.11.1"/>
    </reaction>
</comment>
<feature type="coiled-coil region" evidence="10">
    <location>
        <begin position="432"/>
        <end position="466"/>
    </location>
</feature>
<dbReference type="PROSITE" id="PS00108">
    <property type="entry name" value="PROTEIN_KINASE_ST"/>
    <property type="match status" value="1"/>
</dbReference>
<feature type="compositionally biased region" description="Basic and acidic residues" evidence="11">
    <location>
        <begin position="585"/>
        <end position="607"/>
    </location>
</feature>
<sequence>MASALLLYEPLDVIGNGSFGIIRKVRRKSDGVIFARKELRFERMSERDRKQIVAEVNILKDLHHEHIVRYHDRHVDRKDGILYIIMEYCGGGDLSTVLKQAQRLGRPIPEETIWNYFMQILLALNYCHHPNGHGRTSNAGNGVGGEGTEHRRPQILHRDLKPDNVFLGENNTVKLGDFGLSKALPQATFANTYVGTPYYMSPELMQEKAYDSKSDIWSLGCVIYELCALKPPFAEAKTHSELSILIRNGRIPPLPKGYSPALTGVIKSMLNLNPAMRPSAAQLLQHERLELAFKINETQKMLNAVKAHKSNVVARERELATREAAISERESKLSEVTAQRESEIQSLRTLLSAAESKIQSAVRDAVLAREEELRSLVARKEADLAATLALREQEIMAAVNRREQESTKMWANWAADVRQEALQVVSERIGWVQQRAEEMEKEQERLDSLKEELERRTQQLQISERRSESGVTKAKTPLEEVKNILAPLARLTESPEQETPGRPSKPSDIYSFKTPNPRIGRIPSFEPFSAMKGVVLTTTGEALPTPSPAEIAKLFVATPKVSLNFTQIFDFDSDAEDSAQEDDTTDRGYDTDSRPSSSKSDEHKSDLEATPTQATSGSASTIGRQTRLRRPSIRGTSRRPSLDRLPKAPVASTSSASSKRSRQPSPCVQKPSPSLQKPSPASAPKQPAEYDLSDEENLPSPFLKRIDRERLTRTTSVSALASTGGVSSLRNVPRKSGGSLRTLAVVNAARGVAGKTAAKPRTSSSASLRPSIGKAQQASEAARKALVRS</sequence>
<evidence type="ECO:0000256" key="5">
    <source>
        <dbReference type="ARBA" id="ARBA00022777"/>
    </source>
</evidence>
<dbReference type="SUPFAM" id="SSF56112">
    <property type="entry name" value="Protein kinase-like (PK-like)"/>
    <property type="match status" value="1"/>
</dbReference>
<feature type="region of interest" description="Disordered" evidence="11">
    <location>
        <begin position="752"/>
        <end position="789"/>
    </location>
</feature>
<dbReference type="EC" id="2.7.11.1" evidence="1"/>
<name>A0AAD5UWR1_9APHY</name>
<feature type="binding site" evidence="9">
    <location>
        <position position="37"/>
    </location>
    <ligand>
        <name>ATP</name>
        <dbReference type="ChEBI" id="CHEBI:30616"/>
    </ligand>
</feature>
<evidence type="ECO:0000256" key="7">
    <source>
        <dbReference type="ARBA" id="ARBA00047899"/>
    </source>
</evidence>
<keyword evidence="14" id="KW-1185">Reference proteome</keyword>
<dbReference type="InterPro" id="IPR011009">
    <property type="entry name" value="Kinase-like_dom_sf"/>
</dbReference>
<keyword evidence="3" id="KW-0808">Transferase</keyword>
<organism evidence="13 14">
    <name type="scientific">Meripilus lineatus</name>
    <dbReference type="NCBI Taxonomy" id="2056292"/>
    <lineage>
        <taxon>Eukaryota</taxon>
        <taxon>Fungi</taxon>
        <taxon>Dikarya</taxon>
        <taxon>Basidiomycota</taxon>
        <taxon>Agaricomycotina</taxon>
        <taxon>Agaricomycetes</taxon>
        <taxon>Polyporales</taxon>
        <taxon>Meripilaceae</taxon>
        <taxon>Meripilus</taxon>
    </lineage>
</organism>
<evidence type="ECO:0000256" key="1">
    <source>
        <dbReference type="ARBA" id="ARBA00012513"/>
    </source>
</evidence>
<dbReference type="CDD" id="cd08217">
    <property type="entry name" value="STKc_Nek2"/>
    <property type="match status" value="1"/>
</dbReference>
<gene>
    <name evidence="13" type="ORF">NLI96_g9648</name>
</gene>
<dbReference type="GO" id="GO:0004674">
    <property type="term" value="F:protein serine/threonine kinase activity"/>
    <property type="evidence" value="ECO:0007669"/>
    <property type="project" value="UniProtKB-KW"/>
</dbReference>
<feature type="compositionally biased region" description="Acidic residues" evidence="11">
    <location>
        <begin position="571"/>
        <end position="584"/>
    </location>
</feature>
<keyword evidence="10" id="KW-0175">Coiled coil</keyword>
<dbReference type="SMART" id="SM00220">
    <property type="entry name" value="S_TKc"/>
    <property type="match status" value="1"/>
</dbReference>
<dbReference type="Pfam" id="PF00069">
    <property type="entry name" value="Pkinase"/>
    <property type="match status" value="1"/>
</dbReference>
<evidence type="ECO:0000256" key="3">
    <source>
        <dbReference type="ARBA" id="ARBA00022679"/>
    </source>
</evidence>
<feature type="compositionally biased region" description="Polar residues" evidence="11">
    <location>
        <begin position="713"/>
        <end position="730"/>
    </location>
</feature>
<evidence type="ECO:0000313" key="14">
    <source>
        <dbReference type="Proteomes" id="UP001212997"/>
    </source>
</evidence>
<evidence type="ECO:0000313" key="13">
    <source>
        <dbReference type="EMBL" id="KAJ3478592.1"/>
    </source>
</evidence>
<dbReference type="GO" id="GO:0005524">
    <property type="term" value="F:ATP binding"/>
    <property type="evidence" value="ECO:0007669"/>
    <property type="project" value="UniProtKB-UniRule"/>
</dbReference>
<feature type="region of interest" description="Disordered" evidence="11">
    <location>
        <begin position="570"/>
        <end position="737"/>
    </location>
</feature>